<dbReference type="SMART" id="SM00822">
    <property type="entry name" value="PKS_KR"/>
    <property type="match status" value="1"/>
</dbReference>
<dbReference type="CDD" id="cd05233">
    <property type="entry name" value="SDR_c"/>
    <property type="match status" value="1"/>
</dbReference>
<dbReference type="GO" id="GO:0016491">
    <property type="term" value="F:oxidoreductase activity"/>
    <property type="evidence" value="ECO:0007669"/>
    <property type="project" value="UniProtKB-KW"/>
</dbReference>
<dbReference type="PRINTS" id="PR00080">
    <property type="entry name" value="SDRFAMILY"/>
</dbReference>
<evidence type="ECO:0000313" key="4">
    <source>
        <dbReference type="EMBL" id="MFC7321638.1"/>
    </source>
</evidence>
<name>A0ABW2K667_9BACI</name>
<organism evidence="4 5">
    <name type="scientific">Halobacillus campisalis</name>
    <dbReference type="NCBI Taxonomy" id="435909"/>
    <lineage>
        <taxon>Bacteria</taxon>
        <taxon>Bacillati</taxon>
        <taxon>Bacillota</taxon>
        <taxon>Bacilli</taxon>
        <taxon>Bacillales</taxon>
        <taxon>Bacillaceae</taxon>
        <taxon>Halobacillus</taxon>
    </lineage>
</organism>
<dbReference type="RefSeq" id="WP_289216884.1">
    <property type="nucleotide sequence ID" value="NZ_JAPVRC010000009.1"/>
</dbReference>
<protein>
    <submittedName>
        <fullName evidence="4">SDR family NAD(P)-dependent oxidoreductase</fullName>
        <ecNumber evidence="4">1.1.1.-</ecNumber>
    </submittedName>
</protein>
<dbReference type="InterPro" id="IPR036291">
    <property type="entry name" value="NAD(P)-bd_dom_sf"/>
</dbReference>
<dbReference type="Pfam" id="PF00106">
    <property type="entry name" value="adh_short"/>
    <property type="match status" value="1"/>
</dbReference>
<proteinExistence type="inferred from homology"/>
<comment type="caution">
    <text evidence="4">The sequence shown here is derived from an EMBL/GenBank/DDBJ whole genome shotgun (WGS) entry which is preliminary data.</text>
</comment>
<dbReference type="Gene3D" id="3.40.50.720">
    <property type="entry name" value="NAD(P)-binding Rossmann-like Domain"/>
    <property type="match status" value="1"/>
</dbReference>
<dbReference type="PANTHER" id="PTHR43975">
    <property type="entry name" value="ZGC:101858"/>
    <property type="match status" value="1"/>
</dbReference>
<evidence type="ECO:0000313" key="5">
    <source>
        <dbReference type="Proteomes" id="UP001596494"/>
    </source>
</evidence>
<dbReference type="PROSITE" id="PS00061">
    <property type="entry name" value="ADH_SHORT"/>
    <property type="match status" value="1"/>
</dbReference>
<dbReference type="PANTHER" id="PTHR43975:SF2">
    <property type="entry name" value="EG:BACR7A4.14 PROTEIN-RELATED"/>
    <property type="match status" value="1"/>
</dbReference>
<evidence type="ECO:0000256" key="2">
    <source>
        <dbReference type="RuleBase" id="RU000363"/>
    </source>
</evidence>
<keyword evidence="5" id="KW-1185">Reference proteome</keyword>
<keyword evidence="4" id="KW-0560">Oxidoreductase</keyword>
<dbReference type="InterPro" id="IPR057326">
    <property type="entry name" value="KR_dom"/>
</dbReference>
<dbReference type="InterPro" id="IPR020904">
    <property type="entry name" value="Sc_DH/Rdtase_CS"/>
</dbReference>
<reference evidence="5" key="1">
    <citation type="journal article" date="2019" name="Int. J. Syst. Evol. Microbiol.">
        <title>The Global Catalogue of Microorganisms (GCM) 10K type strain sequencing project: providing services to taxonomists for standard genome sequencing and annotation.</title>
        <authorList>
            <consortium name="The Broad Institute Genomics Platform"/>
            <consortium name="The Broad Institute Genome Sequencing Center for Infectious Disease"/>
            <person name="Wu L."/>
            <person name="Ma J."/>
        </authorList>
    </citation>
    <scope>NUCLEOTIDE SEQUENCE [LARGE SCALE GENOMIC DNA]</scope>
    <source>
        <strain evidence="5">CCUG 73951</strain>
    </source>
</reference>
<dbReference type="EC" id="1.1.1.-" evidence="4"/>
<dbReference type="InterPro" id="IPR002347">
    <property type="entry name" value="SDR_fam"/>
</dbReference>
<accession>A0ABW2K667</accession>
<sequence>MNVFSNEALSGHHILITGATGGIGYETAVEAVKAGAAVTITGRDEEKLKALEEACMNVDSDAKVFSAPADMNDQEARKGLVSEAAEQQGPITGLVNSAGVIGGGPLDEISEEDLRSVMELNYFSTVLLTQEVYKHMKQQSNPRGAIVNLSSLSGLRGTHSNIAYSASKFAVTGFTQSLAVEAIEHNIRVNAVCPGYVDTAMGQQAIKSKGEREGRSYEEQLKMAEAGIPSGQLSTPGEVSRAIIFLLSDASSNIIGESMKISGGSVMR</sequence>
<feature type="domain" description="Ketoreductase" evidence="3">
    <location>
        <begin position="12"/>
        <end position="186"/>
    </location>
</feature>
<dbReference type="SUPFAM" id="SSF51735">
    <property type="entry name" value="NAD(P)-binding Rossmann-fold domains"/>
    <property type="match status" value="1"/>
</dbReference>
<evidence type="ECO:0000259" key="3">
    <source>
        <dbReference type="SMART" id="SM00822"/>
    </source>
</evidence>
<dbReference type="Proteomes" id="UP001596494">
    <property type="component" value="Unassembled WGS sequence"/>
</dbReference>
<evidence type="ECO:0000256" key="1">
    <source>
        <dbReference type="ARBA" id="ARBA00006484"/>
    </source>
</evidence>
<comment type="similarity">
    <text evidence="1 2">Belongs to the short-chain dehydrogenases/reductases (SDR) family.</text>
</comment>
<dbReference type="EMBL" id="JBHTBY010000010">
    <property type="protein sequence ID" value="MFC7321638.1"/>
    <property type="molecule type" value="Genomic_DNA"/>
</dbReference>
<dbReference type="PRINTS" id="PR00081">
    <property type="entry name" value="GDHRDH"/>
</dbReference>
<gene>
    <name evidence="4" type="ORF">ACFQMN_12200</name>
</gene>